<keyword evidence="4" id="KW-0805">Transcription regulation</keyword>
<evidence type="ECO:0000256" key="4">
    <source>
        <dbReference type="ARBA" id="ARBA00023015"/>
    </source>
</evidence>
<dbReference type="Pfam" id="PF16879">
    <property type="entry name" value="Sin3a_C"/>
    <property type="match status" value="1"/>
</dbReference>
<evidence type="ECO:0000256" key="8">
    <source>
        <dbReference type="SAM" id="MobiDB-lite"/>
    </source>
</evidence>
<dbReference type="InterPro" id="IPR039774">
    <property type="entry name" value="Sin3-like"/>
</dbReference>
<keyword evidence="3" id="KW-0677">Repeat</keyword>
<dbReference type="PROSITE" id="PS51257">
    <property type="entry name" value="PROKAR_LIPOPROTEIN"/>
    <property type="match status" value="1"/>
</dbReference>
<feature type="compositionally biased region" description="Basic and acidic residues" evidence="8">
    <location>
        <begin position="417"/>
        <end position="430"/>
    </location>
</feature>
<dbReference type="FunFam" id="1.20.1160.11:FF:000003">
    <property type="entry name" value="Paired amphipathic helix SIN3-like protein"/>
    <property type="match status" value="1"/>
</dbReference>
<keyword evidence="12" id="KW-1185">Reference proteome</keyword>
<feature type="compositionally biased region" description="Acidic residues" evidence="8">
    <location>
        <begin position="1851"/>
        <end position="1863"/>
    </location>
</feature>
<dbReference type="InterPro" id="IPR031693">
    <property type="entry name" value="Sin3_C"/>
</dbReference>
<feature type="region of interest" description="Disordered" evidence="8">
    <location>
        <begin position="1831"/>
        <end position="1863"/>
    </location>
</feature>
<dbReference type="InterPro" id="IPR036600">
    <property type="entry name" value="PAH_sf"/>
</dbReference>
<dbReference type="OrthoDB" id="10265969at2759"/>
<dbReference type="Pfam" id="PF02671">
    <property type="entry name" value="PAH"/>
    <property type="match status" value="3"/>
</dbReference>
<keyword evidence="9" id="KW-0732">Signal</keyword>
<evidence type="ECO:0000256" key="6">
    <source>
        <dbReference type="ARBA" id="ARBA00023242"/>
    </source>
</evidence>
<dbReference type="InterPro" id="IPR036378">
    <property type="entry name" value="FAS1_dom_sf"/>
</dbReference>
<evidence type="ECO:0000256" key="3">
    <source>
        <dbReference type="ARBA" id="ARBA00022737"/>
    </source>
</evidence>
<dbReference type="Gene3D" id="1.20.1160.11">
    <property type="entry name" value="Paired amphipathic helix"/>
    <property type="match status" value="3"/>
</dbReference>
<evidence type="ECO:0000256" key="2">
    <source>
        <dbReference type="ARBA" id="ARBA00022491"/>
    </source>
</evidence>
<keyword evidence="5" id="KW-0804">Transcription</keyword>
<feature type="compositionally biased region" description="Polar residues" evidence="8">
    <location>
        <begin position="281"/>
        <end position="306"/>
    </location>
</feature>
<dbReference type="EMBL" id="CAJPDT010000119">
    <property type="protein sequence ID" value="CAF9939482.1"/>
    <property type="molecule type" value="Genomic_DNA"/>
</dbReference>
<evidence type="ECO:0000256" key="9">
    <source>
        <dbReference type="SAM" id="SignalP"/>
    </source>
</evidence>
<dbReference type="GO" id="GO:0033698">
    <property type="term" value="C:Rpd3L complex"/>
    <property type="evidence" value="ECO:0007669"/>
    <property type="project" value="UniProtKB-ARBA"/>
</dbReference>
<gene>
    <name evidence="11" type="primary">SIN3_1</name>
    <name evidence="11" type="ORF">IMSHALPRED_001368</name>
</gene>
<dbReference type="SUPFAM" id="SSF82153">
    <property type="entry name" value="FAS1 domain"/>
    <property type="match status" value="1"/>
</dbReference>
<feature type="compositionally biased region" description="Basic and acidic residues" evidence="8">
    <location>
        <begin position="1407"/>
        <end position="1427"/>
    </location>
</feature>
<evidence type="ECO:0000313" key="12">
    <source>
        <dbReference type="Proteomes" id="UP000664534"/>
    </source>
</evidence>
<feature type="compositionally biased region" description="Low complexity" evidence="8">
    <location>
        <begin position="348"/>
        <end position="361"/>
    </location>
</feature>
<dbReference type="GO" id="GO:0003714">
    <property type="term" value="F:transcription corepressor activity"/>
    <property type="evidence" value="ECO:0007669"/>
    <property type="project" value="InterPro"/>
</dbReference>
<dbReference type="PROSITE" id="PS51477">
    <property type="entry name" value="PAH"/>
    <property type="match status" value="3"/>
</dbReference>
<feature type="chain" id="PRO_5034931865" evidence="9">
    <location>
        <begin position="21"/>
        <end position="1863"/>
    </location>
</feature>
<feature type="compositionally biased region" description="Low complexity" evidence="8">
    <location>
        <begin position="316"/>
        <end position="338"/>
    </location>
</feature>
<proteinExistence type="predicted"/>
<feature type="region of interest" description="Disordered" evidence="8">
    <location>
        <begin position="393"/>
        <end position="438"/>
    </location>
</feature>
<keyword evidence="6 7" id="KW-0539">Nucleus</keyword>
<dbReference type="GO" id="GO:0000122">
    <property type="term" value="P:negative regulation of transcription by RNA polymerase II"/>
    <property type="evidence" value="ECO:0007669"/>
    <property type="project" value="TreeGrafter"/>
</dbReference>
<feature type="region of interest" description="Disordered" evidence="8">
    <location>
        <begin position="234"/>
        <end position="364"/>
    </location>
</feature>
<dbReference type="InterPro" id="IPR003822">
    <property type="entry name" value="PAH"/>
</dbReference>
<feature type="compositionally biased region" description="Polar residues" evidence="8">
    <location>
        <begin position="37"/>
        <end position="48"/>
    </location>
</feature>
<accession>A0A8H3PF55</accession>
<dbReference type="PANTHER" id="PTHR12346:SF0">
    <property type="entry name" value="SIN3A, ISOFORM G"/>
    <property type="match status" value="1"/>
</dbReference>
<evidence type="ECO:0000256" key="1">
    <source>
        <dbReference type="ARBA" id="ARBA00004123"/>
    </source>
</evidence>
<protein>
    <submittedName>
        <fullName evidence="11">Transcriptional regulatory protein sin3</fullName>
    </submittedName>
</protein>
<evidence type="ECO:0000313" key="11">
    <source>
        <dbReference type="EMBL" id="CAF9939482.1"/>
    </source>
</evidence>
<dbReference type="Pfam" id="PF08295">
    <property type="entry name" value="Sin3_corepress"/>
    <property type="match status" value="1"/>
</dbReference>
<evidence type="ECO:0000256" key="5">
    <source>
        <dbReference type="ARBA" id="ARBA00023163"/>
    </source>
</evidence>
<evidence type="ECO:0000259" key="10">
    <source>
        <dbReference type="SMART" id="SM00761"/>
    </source>
</evidence>
<dbReference type="InterPro" id="IPR013194">
    <property type="entry name" value="HDAC_interact_dom"/>
</dbReference>
<feature type="region of interest" description="Disordered" evidence="8">
    <location>
        <begin position="37"/>
        <end position="75"/>
    </location>
</feature>
<dbReference type="FunFam" id="1.20.1160.11:FF:000002">
    <property type="entry name" value="Paired amphipathic helix protein SIN3"/>
    <property type="match status" value="1"/>
</dbReference>
<comment type="caution">
    <text evidence="11">The sequence shown here is derived from an EMBL/GenBank/DDBJ whole genome shotgun (WGS) entry which is preliminary data.</text>
</comment>
<dbReference type="GO" id="GO:0010628">
    <property type="term" value="P:positive regulation of gene expression"/>
    <property type="evidence" value="ECO:0007669"/>
    <property type="project" value="UniProtKB-ARBA"/>
</dbReference>
<feature type="domain" description="Histone deacetylase interacting" evidence="10">
    <location>
        <begin position="1078"/>
        <end position="1179"/>
    </location>
</feature>
<keyword evidence="2" id="KW-0678">Repressor</keyword>
<dbReference type="SUPFAM" id="SSF47762">
    <property type="entry name" value="PAH2 domain"/>
    <property type="match status" value="3"/>
</dbReference>
<name>A0A8H3PF55_9LECA</name>
<feature type="region of interest" description="Disordered" evidence="8">
    <location>
        <begin position="877"/>
        <end position="977"/>
    </location>
</feature>
<dbReference type="FunFam" id="1.20.1160.11:FF:000001">
    <property type="entry name" value="Paired amphipathic helix protein Sin3"/>
    <property type="match status" value="1"/>
</dbReference>
<reference evidence="11" key="1">
    <citation type="submission" date="2021-03" db="EMBL/GenBank/DDBJ databases">
        <authorList>
            <person name="Tagirdzhanova G."/>
        </authorList>
    </citation>
    <scope>NUCLEOTIDE SEQUENCE</scope>
</reference>
<evidence type="ECO:0000256" key="7">
    <source>
        <dbReference type="PROSITE-ProRule" id="PRU00810"/>
    </source>
</evidence>
<dbReference type="PANTHER" id="PTHR12346">
    <property type="entry name" value="SIN3B-RELATED"/>
    <property type="match status" value="1"/>
</dbReference>
<feature type="compositionally biased region" description="Low complexity" evidence="8">
    <location>
        <begin position="249"/>
        <end position="272"/>
    </location>
</feature>
<dbReference type="Proteomes" id="UP000664534">
    <property type="component" value="Unassembled WGS sequence"/>
</dbReference>
<feature type="signal peptide" evidence="9">
    <location>
        <begin position="1"/>
        <end position="20"/>
    </location>
</feature>
<sequence length="1863" mass="208103">MKISAPVIILTLSLQASTAACQLIVLPNIFRTGNSVAKPPSNQGQSPIMNIPSILFPPSNDKDKDGSSGGSGDLSISDVIGKERVINIFAGFTRDIDNISKRLDANDQNTTVLAPLNSELQKLPRKPWEDPEEYNELGANAYQGQSGESRAQRNLRRFVEAHVVPASPWKEGEKVDSIGGGKLWWEEKDGQKMVQPGNVEVSSIASRVSNGEVLYPFAGLPALQSSLVCEMNPQNGNGWPPAPGGGVPPGNNEHALGQQRQTGTFGPTQPQTMRQAPPPQMNGSSLLQQSGPFFPGQQNGHNLPNPQNMPPVASIQSARGAPAPQQQQSPQGVQHHPVTAPTYALPTLGPSLQQQQSPQAAMAMERDIERERLTEQQRQQEIAQRRFDEETEILHQQQREQQQREQLQREQLQQREQQQREQHQSPRENHTGAIPIQQPVASRVPATLHGPNGILNDQHPGVGVAPSQPVAVLGAPSGPGTVFANGVQAQNDNSLRPFAQQVTQGLPHQQLLGFGNSATPQQLPTGMGALSQGQQPILNDALSYLDQVKVRFVHQPDVYNQFLDIMKDFKSQAIDTPGVIDRVSSLFAGHPELIQGFNTFLPPGYRIECGTRDDPNAIRVTTPMGTTVSQMPSVQNRVNGIPHGASTIENSRQTLYADGAQPNGEWPAPQHEEDGLGVALSETRSGGHPLFASQANMSSENGATYGGDDQGEAALIAHQQEQRGVSHLSNAVSAVATNGAQGRHPMAQISPSGGQVTSLSQAAVGLNNAALTSSSQLGLEKRGPVEFNHAIGYVNKIKNRFANQPEIYKQFLEILQTYQRESKPIQDVYAQVTQLFSSAPDLLEDFKQFLPESAAQAKAQAAAKQASEDAAMLSSVRNDSGYGAGAQQPQVQTPRQDIKMPPVGNFAPPSATKENKKRRGGPGSQMTGGAAAVDTGAGPSGLNNRNGARGNANKRAKFDQVKPSVPEIPPVSPTLVPSLPTPIPPSKDLGDTIDQIGFFDRVRKFIGDKKTYNEFLKLCNLFTQDLIDKNNLVHKVHGFIGGNADLMNYFKNFIQYDGRDEIIENRPKIPGDKVVLSNCRGLGPSYRMLPKRERLRVCSGRDEMCRQVLNDEWVSHPTWASEDSGFIAHRKNVFEESLHRIEEERHDYDINIEACSRTIQLLEPIAQQLNMMTPDERSTFVLPPGIGGQSETIYQRVIKKIYDRERGCRVIDDMFRRPDAVIPVLLGRLKMKCEEWKASQREWEKVWREQTNKLFWKSLDHQGILGKVADKRQFQPKNLQTEIHVKWEEQRRQRIAPWNSVPNYQYKFFFEDLDVVQDACHLILTQLQYGPVTNETDKSRLETFIKTFIPTFFDIDRDSFQARMSDIYDATPPNEEIDDEAGTNEDSGVARGRKAANGRKSNLLRGVLERGRAGQKEDSVLESKETTPDMSNDEDTPASTGTPTDRPARVDETEYRWLNVPSTGDKLKDYNVPYKRDDFNLYASLNIYCFLRMFETFYQRLLNLKHNEKQVHGGVQRAVMPKAAHDLRLMEKTPSDFFADVSPSASFYRQTLGVFEEVMKSELDLPQLEELLRRFYIESGWQLYAFDKLLASLIRFALLILVSDNKDKSLDIINLFYKDRKEDETTHNTELTYRKRVQGFVREGDMYRIRYVSNFILLEVRSPANFVQNRVSKHVIISLFKREEKTYQADELAVHQRWSYYISTFAMRDQTEGVKMSDIQLPFLKRNMPPMLADEEEYNNTYGVPQWNQDGLVITIQPPAHPPNSPRAYKLLYEEYTSDWWVHNNPVRKRGLGAYGEVMTERKEKFTALFGEKGNLIKGKAGIELDKETEDFKRWVRDGPAAEPRPQDGPDGADDGDEVMGGT</sequence>
<feature type="compositionally biased region" description="Low complexity" evidence="8">
    <location>
        <begin position="927"/>
        <end position="953"/>
    </location>
</feature>
<feature type="compositionally biased region" description="Basic and acidic residues" evidence="8">
    <location>
        <begin position="397"/>
        <end position="408"/>
    </location>
</feature>
<organism evidence="11 12">
    <name type="scientific">Imshaugia aleurites</name>
    <dbReference type="NCBI Taxonomy" id="172621"/>
    <lineage>
        <taxon>Eukaryota</taxon>
        <taxon>Fungi</taxon>
        <taxon>Dikarya</taxon>
        <taxon>Ascomycota</taxon>
        <taxon>Pezizomycotina</taxon>
        <taxon>Lecanoromycetes</taxon>
        <taxon>OSLEUM clade</taxon>
        <taxon>Lecanoromycetidae</taxon>
        <taxon>Lecanorales</taxon>
        <taxon>Lecanorineae</taxon>
        <taxon>Parmeliaceae</taxon>
        <taxon>Imshaugia</taxon>
    </lineage>
</organism>
<feature type="region of interest" description="Disordered" evidence="8">
    <location>
        <begin position="1369"/>
        <end position="1453"/>
    </location>
</feature>
<comment type="subcellular location">
    <subcellularLocation>
        <location evidence="1 7">Nucleus</location>
    </subcellularLocation>
</comment>
<dbReference type="SMART" id="SM00761">
    <property type="entry name" value="HDAC_interact"/>
    <property type="match status" value="1"/>
</dbReference>